<evidence type="ECO:0000256" key="1">
    <source>
        <dbReference type="SAM" id="MobiDB-lite"/>
    </source>
</evidence>
<dbReference type="AlphaFoldDB" id="A0A2U8WP28"/>
<feature type="region of interest" description="Disordered" evidence="1">
    <location>
        <begin position="62"/>
        <end position="87"/>
    </location>
</feature>
<proteinExistence type="predicted"/>
<keyword evidence="3" id="KW-1185">Reference proteome</keyword>
<dbReference type="Pfam" id="PF06676">
    <property type="entry name" value="DUF1178"/>
    <property type="match status" value="1"/>
</dbReference>
<dbReference type="Proteomes" id="UP000245444">
    <property type="component" value="Chromosome"/>
</dbReference>
<dbReference type="RefSeq" id="WP_109959296.1">
    <property type="nucleotide sequence ID" value="NZ_CP029553.1"/>
</dbReference>
<gene>
    <name evidence="2" type="ORF">DK419_12070</name>
</gene>
<organism evidence="2 3">
    <name type="scientific">Methylobacterium terrae</name>
    <dbReference type="NCBI Taxonomy" id="2202827"/>
    <lineage>
        <taxon>Bacteria</taxon>
        <taxon>Pseudomonadati</taxon>
        <taxon>Pseudomonadota</taxon>
        <taxon>Alphaproteobacteria</taxon>
        <taxon>Hyphomicrobiales</taxon>
        <taxon>Methylobacteriaceae</taxon>
        <taxon>Methylobacterium</taxon>
    </lineage>
</organism>
<evidence type="ECO:0000313" key="2">
    <source>
        <dbReference type="EMBL" id="AWN46962.1"/>
    </source>
</evidence>
<name>A0A2U8WP28_9HYPH</name>
<dbReference type="KEGG" id="mtea:DK419_12070"/>
<accession>A0A2U8WP28</accession>
<dbReference type="EMBL" id="CP029553">
    <property type="protein sequence ID" value="AWN46962.1"/>
    <property type="molecule type" value="Genomic_DNA"/>
</dbReference>
<feature type="compositionally biased region" description="Low complexity" evidence="1">
    <location>
        <begin position="67"/>
        <end position="84"/>
    </location>
</feature>
<reference evidence="2 3" key="1">
    <citation type="submission" date="2018-05" db="EMBL/GenBank/DDBJ databases">
        <title>Complete Genome Sequence of Methylobacterium sp. 17Sr1-28.</title>
        <authorList>
            <person name="Srinivasan S."/>
        </authorList>
    </citation>
    <scope>NUCLEOTIDE SEQUENCE [LARGE SCALE GENOMIC DNA]</scope>
    <source>
        <strain evidence="2 3">17Sr1-28</strain>
    </source>
</reference>
<dbReference type="PIRSF" id="PIRSF032131">
    <property type="entry name" value="UCP032131"/>
    <property type="match status" value="1"/>
</dbReference>
<sequence length="168" mass="17929">MIRYALSCDSGHSFESWFPSSDSYDEQVRAGLVTCPFCDSPRVAKQIMAPSLGRAAALPAPVETSNAPVPSAPAGAPASGGPAPADIPVNLASEPERQLRAMIRALHEHVARTADHVGRDFAAEARRMHYGETEQRAIYGEASLNDARSLLEEGIAVQPLPALPDDRN</sequence>
<dbReference type="InterPro" id="IPR009562">
    <property type="entry name" value="DUF1178"/>
</dbReference>
<protein>
    <submittedName>
        <fullName evidence="2">DUF1178 domain-containing protein</fullName>
    </submittedName>
</protein>
<evidence type="ECO:0000313" key="3">
    <source>
        <dbReference type="Proteomes" id="UP000245444"/>
    </source>
</evidence>
<dbReference type="OrthoDB" id="9799894at2"/>